<evidence type="ECO:0000313" key="1">
    <source>
        <dbReference type="EMBL" id="MVU80479.1"/>
    </source>
</evidence>
<comment type="caution">
    <text evidence="1">The sequence shown here is derived from an EMBL/GenBank/DDBJ whole genome shotgun (WGS) entry which is preliminary data.</text>
</comment>
<protein>
    <submittedName>
        <fullName evidence="1">Uncharacterized protein</fullName>
    </submittedName>
</protein>
<reference evidence="1 2" key="1">
    <citation type="submission" date="2019-12" db="EMBL/GenBank/DDBJ databases">
        <title>Nocardia sp. nov. ET3-3 isolated from soil.</title>
        <authorList>
            <person name="Kanchanasin P."/>
            <person name="Tanasupawat S."/>
            <person name="Yuki M."/>
            <person name="Kudo T."/>
        </authorList>
    </citation>
    <scope>NUCLEOTIDE SEQUENCE [LARGE SCALE GENOMIC DNA]</scope>
    <source>
        <strain evidence="1 2">ET3-3</strain>
    </source>
</reference>
<name>A0A7K1V214_9NOCA</name>
<evidence type="ECO:0000313" key="2">
    <source>
        <dbReference type="Proteomes" id="UP000466794"/>
    </source>
</evidence>
<keyword evidence="2" id="KW-1185">Reference proteome</keyword>
<dbReference type="RefSeq" id="WP_157390112.1">
    <property type="nucleotide sequence ID" value="NZ_WRPP01000005.1"/>
</dbReference>
<organism evidence="1 2">
    <name type="scientific">Nocardia terrae</name>
    <dbReference type="NCBI Taxonomy" id="2675851"/>
    <lineage>
        <taxon>Bacteria</taxon>
        <taxon>Bacillati</taxon>
        <taxon>Actinomycetota</taxon>
        <taxon>Actinomycetes</taxon>
        <taxon>Mycobacteriales</taxon>
        <taxon>Nocardiaceae</taxon>
        <taxon>Nocardia</taxon>
    </lineage>
</organism>
<gene>
    <name evidence="1" type="ORF">GPX89_24920</name>
</gene>
<dbReference type="AlphaFoldDB" id="A0A7K1V214"/>
<accession>A0A7K1V214</accession>
<dbReference type="EMBL" id="WRPP01000005">
    <property type="protein sequence ID" value="MVU80479.1"/>
    <property type="molecule type" value="Genomic_DNA"/>
</dbReference>
<sequence>MSDLIPVRFDRVSIHAGDDPIPAILDFPESATVTDLIVHVAGQLPRQTGDAIWAVQLHTHGPEPKTILLALIRIDYHPSRAASGGVAGRHDWFISYRMQETATLRDLAEWWTTSHLSVDAAPVGRWRTLGEVRTSKSYTETGPTAVRPAWGA</sequence>
<dbReference type="Proteomes" id="UP000466794">
    <property type="component" value="Unassembled WGS sequence"/>
</dbReference>
<proteinExistence type="predicted"/>